<organism evidence="1 2">
    <name type="scientific">Armillaria gallica</name>
    <name type="common">Bulbous honey fungus</name>
    <name type="synonym">Armillaria bulbosa</name>
    <dbReference type="NCBI Taxonomy" id="47427"/>
    <lineage>
        <taxon>Eukaryota</taxon>
        <taxon>Fungi</taxon>
        <taxon>Dikarya</taxon>
        <taxon>Basidiomycota</taxon>
        <taxon>Agaricomycotina</taxon>
        <taxon>Agaricomycetes</taxon>
        <taxon>Agaricomycetidae</taxon>
        <taxon>Agaricales</taxon>
        <taxon>Marasmiineae</taxon>
        <taxon>Physalacriaceae</taxon>
        <taxon>Armillaria</taxon>
    </lineage>
</organism>
<dbReference type="EMBL" id="KZ293644">
    <property type="protein sequence ID" value="PBL04618.1"/>
    <property type="molecule type" value="Genomic_DNA"/>
</dbReference>
<keyword evidence="2" id="KW-1185">Reference proteome</keyword>
<evidence type="ECO:0000313" key="1">
    <source>
        <dbReference type="EMBL" id="PBL04618.1"/>
    </source>
</evidence>
<gene>
    <name evidence="1" type="ORF">ARMGADRAFT_57595</name>
</gene>
<dbReference type="OrthoDB" id="10436831at2759"/>
<dbReference type="InParanoid" id="A0A2H3EWE4"/>
<protein>
    <submittedName>
        <fullName evidence="1">Uncharacterized protein</fullName>
    </submittedName>
</protein>
<dbReference type="Proteomes" id="UP000217790">
    <property type="component" value="Unassembled WGS sequence"/>
</dbReference>
<dbReference type="AlphaFoldDB" id="A0A2H3EWE4"/>
<reference evidence="2" key="1">
    <citation type="journal article" date="2017" name="Nat. Ecol. Evol.">
        <title>Genome expansion and lineage-specific genetic innovations in the forest pathogenic fungi Armillaria.</title>
        <authorList>
            <person name="Sipos G."/>
            <person name="Prasanna A.N."/>
            <person name="Walter M.C."/>
            <person name="O'Connor E."/>
            <person name="Balint B."/>
            <person name="Krizsan K."/>
            <person name="Kiss B."/>
            <person name="Hess J."/>
            <person name="Varga T."/>
            <person name="Slot J."/>
            <person name="Riley R."/>
            <person name="Boka B."/>
            <person name="Rigling D."/>
            <person name="Barry K."/>
            <person name="Lee J."/>
            <person name="Mihaltcheva S."/>
            <person name="LaButti K."/>
            <person name="Lipzen A."/>
            <person name="Waldron R."/>
            <person name="Moloney N.M."/>
            <person name="Sperisen C."/>
            <person name="Kredics L."/>
            <person name="Vagvoelgyi C."/>
            <person name="Patrignani A."/>
            <person name="Fitzpatrick D."/>
            <person name="Nagy I."/>
            <person name="Doyle S."/>
            <person name="Anderson J.B."/>
            <person name="Grigoriev I.V."/>
            <person name="Gueldener U."/>
            <person name="Muensterkoetter M."/>
            <person name="Nagy L.G."/>
        </authorList>
    </citation>
    <scope>NUCLEOTIDE SEQUENCE [LARGE SCALE GENOMIC DNA]</scope>
    <source>
        <strain evidence="2">Ar21-2</strain>
    </source>
</reference>
<proteinExistence type="predicted"/>
<accession>A0A2H3EWE4</accession>
<name>A0A2H3EWE4_ARMGA</name>
<evidence type="ECO:0000313" key="2">
    <source>
        <dbReference type="Proteomes" id="UP000217790"/>
    </source>
</evidence>
<sequence>MSRNSAAYIATVMDQLRKDFLGDDHCSSAACGPTGFFYLAVSHLGYDDNDEGAITARSHPRNPERHAFCEGLNHSARLSRCWSMTKSHLAVSLIISDAVLCLSTAVHDDEGMSSTLRGAEDDVLGMNCPIFDKYELKQMSLVDKQFLPYECENNDTSSHTGRQLEALLFLIPNYI</sequence>